<proteinExistence type="predicted"/>
<evidence type="ECO:0000313" key="3">
    <source>
        <dbReference type="EMBL" id="MEL1250585.1"/>
    </source>
</evidence>
<evidence type="ECO:0000256" key="1">
    <source>
        <dbReference type="SAM" id="MobiDB-lite"/>
    </source>
</evidence>
<feature type="chain" id="PRO_5047221439" evidence="2">
    <location>
        <begin position="19"/>
        <end position="109"/>
    </location>
</feature>
<gene>
    <name evidence="3" type="ORF">AAEO60_07875</name>
</gene>
<reference evidence="3 4" key="1">
    <citation type="submission" date="2024-04" db="EMBL/GenBank/DDBJ databases">
        <title>Aurantiacibacter sp. DGU6 16S ribosomal RNA gene Genome sequencing and assembly.</title>
        <authorList>
            <person name="Park S."/>
        </authorList>
    </citation>
    <scope>NUCLEOTIDE SEQUENCE [LARGE SCALE GENOMIC DNA]</scope>
    <source>
        <strain evidence="3 4">DGU6</strain>
    </source>
</reference>
<feature type="signal peptide" evidence="2">
    <location>
        <begin position="1"/>
        <end position="18"/>
    </location>
</feature>
<accession>A0ABU9IEF1</accession>
<dbReference type="Proteomes" id="UP001497045">
    <property type="component" value="Unassembled WGS sequence"/>
</dbReference>
<protein>
    <submittedName>
        <fullName evidence="3">Uncharacterized protein</fullName>
    </submittedName>
</protein>
<evidence type="ECO:0000256" key="2">
    <source>
        <dbReference type="SAM" id="SignalP"/>
    </source>
</evidence>
<comment type="caution">
    <text evidence="3">The sequence shown here is derived from an EMBL/GenBank/DDBJ whole genome shotgun (WGS) entry which is preliminary data.</text>
</comment>
<keyword evidence="2" id="KW-0732">Signal</keyword>
<keyword evidence="4" id="KW-1185">Reference proteome</keyword>
<sequence>MKRLAALALALLAAPALSQPQDGPQAQAEDEDTIAVVLKRDEDGRATRIRVGELEYDICQEGRQDNCINPREAGLDFGGVPIDYWPGQPASEIEEGLPPERPADEPDEG</sequence>
<dbReference type="EMBL" id="JBBYHV010000001">
    <property type="protein sequence ID" value="MEL1250585.1"/>
    <property type="molecule type" value="Genomic_DNA"/>
</dbReference>
<dbReference type="RefSeq" id="WP_341673103.1">
    <property type="nucleotide sequence ID" value="NZ_JBBYHV010000001.1"/>
</dbReference>
<name>A0ABU9IEF1_9SPHN</name>
<organism evidence="3 4">
    <name type="scientific">Aurantiacibacter gilvus</name>
    <dbReference type="NCBI Taxonomy" id="3139141"/>
    <lineage>
        <taxon>Bacteria</taxon>
        <taxon>Pseudomonadati</taxon>
        <taxon>Pseudomonadota</taxon>
        <taxon>Alphaproteobacteria</taxon>
        <taxon>Sphingomonadales</taxon>
        <taxon>Erythrobacteraceae</taxon>
        <taxon>Aurantiacibacter</taxon>
    </lineage>
</organism>
<feature type="region of interest" description="Disordered" evidence="1">
    <location>
        <begin position="79"/>
        <end position="109"/>
    </location>
</feature>
<evidence type="ECO:0000313" key="4">
    <source>
        <dbReference type="Proteomes" id="UP001497045"/>
    </source>
</evidence>